<keyword evidence="5" id="KW-0325">Glycoprotein</keyword>
<dbReference type="PANTHER" id="PTHR11802">
    <property type="entry name" value="SERINE PROTEASE FAMILY S10 SERINE CARBOXYPEPTIDASE"/>
    <property type="match status" value="1"/>
</dbReference>
<evidence type="ECO:0000256" key="3">
    <source>
        <dbReference type="ARBA" id="ARBA00022729"/>
    </source>
</evidence>
<dbReference type="Pfam" id="PF00450">
    <property type="entry name" value="Peptidase_S10"/>
    <property type="match status" value="1"/>
</dbReference>
<protein>
    <submittedName>
        <fullName evidence="6">Peptidase S10</fullName>
    </submittedName>
</protein>
<keyword evidence="4" id="KW-0378">Hydrolase</keyword>
<organism evidence="6 7">
    <name type="scientific">Sediminicola arcticus</name>
    <dbReference type="NCBI Taxonomy" id="1574308"/>
    <lineage>
        <taxon>Bacteria</taxon>
        <taxon>Pseudomonadati</taxon>
        <taxon>Bacteroidota</taxon>
        <taxon>Flavobacteriia</taxon>
        <taxon>Flavobacteriales</taxon>
        <taxon>Flavobacteriaceae</taxon>
        <taxon>Sediminicola</taxon>
    </lineage>
</organism>
<evidence type="ECO:0000313" key="6">
    <source>
        <dbReference type="EMBL" id="MET6990945.1"/>
    </source>
</evidence>
<comment type="caution">
    <text evidence="6">The sequence shown here is derived from an EMBL/GenBank/DDBJ whole genome shotgun (WGS) entry which is preliminary data.</text>
</comment>
<dbReference type="InterPro" id="IPR001563">
    <property type="entry name" value="Peptidase_S10"/>
</dbReference>
<reference evidence="6 7" key="1">
    <citation type="submission" date="2024-07" db="EMBL/GenBank/DDBJ databases">
        <title>The genome sequence of type strain Sediminicola arcticus GDMCC 1.2805.</title>
        <authorList>
            <person name="Liu Y."/>
        </authorList>
    </citation>
    <scope>NUCLEOTIDE SEQUENCE [LARGE SCALE GENOMIC DNA]</scope>
    <source>
        <strain evidence="6 7">GDMCC 1.2805</strain>
    </source>
</reference>
<name>A0ABV2SWR4_9FLAO</name>
<keyword evidence="1" id="KW-0121">Carboxypeptidase</keyword>
<evidence type="ECO:0000313" key="7">
    <source>
        <dbReference type="Proteomes" id="UP001549799"/>
    </source>
</evidence>
<accession>A0ABV2SWR4</accession>
<proteinExistence type="predicted"/>
<keyword evidence="3" id="KW-0732">Signal</keyword>
<evidence type="ECO:0000256" key="1">
    <source>
        <dbReference type="ARBA" id="ARBA00022645"/>
    </source>
</evidence>
<dbReference type="InterPro" id="IPR029058">
    <property type="entry name" value="AB_hydrolase_fold"/>
</dbReference>
<evidence type="ECO:0000256" key="2">
    <source>
        <dbReference type="ARBA" id="ARBA00022670"/>
    </source>
</evidence>
<evidence type="ECO:0000256" key="4">
    <source>
        <dbReference type="ARBA" id="ARBA00022801"/>
    </source>
</evidence>
<evidence type="ECO:0000256" key="5">
    <source>
        <dbReference type="ARBA" id="ARBA00023180"/>
    </source>
</evidence>
<dbReference type="Proteomes" id="UP001549799">
    <property type="component" value="Unassembled WGS sequence"/>
</dbReference>
<keyword evidence="2" id="KW-0645">Protease</keyword>
<dbReference type="SUPFAM" id="SSF53474">
    <property type="entry name" value="alpha/beta-Hydrolases"/>
    <property type="match status" value="1"/>
</dbReference>
<dbReference type="Gene3D" id="3.40.50.1820">
    <property type="entry name" value="alpha/beta hydrolase"/>
    <property type="match status" value="1"/>
</dbReference>
<dbReference type="PANTHER" id="PTHR11802:SF3">
    <property type="entry name" value="RETINOID-INDUCIBLE SERINE CARBOXYPEPTIDASE"/>
    <property type="match status" value="1"/>
</dbReference>
<gene>
    <name evidence="6" type="ORF">ABXZ36_09835</name>
</gene>
<sequence>MIKLNILSVFLLISIAISSQEKNQDSIPVPEPKSFITSHEITNGGNTISYKAIASETYLKGESGEPVASIWSVAYVKEGTNDITKRPVTFVFNGGPGSASVWLHMGMFGPELIKVNSDAKEDDGAAPYNLVTNKNGLLDLTDFVFVDPVGTGYSRVIGKGKVEDYWGLNEDANSIAKFIRQWITENKRWFSPKYIAGESFGTTRAAAVANTLEGDGQNMALNGLILISQALDYDGSTSVHDNITSYLTYLPSMAATAWYHKKAGQGKTLESFIDECRKYTYNSYASVLYKGSLITEDEKNEAAEKLSYFTGLKKDYILKSDLRILMPRFQKELLADQGLAVGRLDGRFMGDEVDKLSDGPHLGDPSSYQISSAYTAALNHYYASELKIKMDRPYLTSNDEIGEKWNWRTVPKGKYWEPTPVNVTRKLSETMRRNTEMKVMVASGYFDLICPFFDAEYTFSRNGIRKEKIKMTYYEGGHMMYTHEPDFIKLSNDIREFLSN</sequence>
<keyword evidence="7" id="KW-1185">Reference proteome</keyword>
<dbReference type="EMBL" id="JBEXAE010000004">
    <property type="protein sequence ID" value="MET6990945.1"/>
    <property type="molecule type" value="Genomic_DNA"/>
</dbReference>
<dbReference type="RefSeq" id="WP_354615344.1">
    <property type="nucleotide sequence ID" value="NZ_JBEXAE010000004.1"/>
</dbReference>